<reference evidence="2" key="1">
    <citation type="journal article" date="2020" name="Fungal Divers.">
        <title>Resolving the Mortierellaceae phylogeny through synthesis of multi-gene phylogenetics and phylogenomics.</title>
        <authorList>
            <person name="Vandepol N."/>
            <person name="Liber J."/>
            <person name="Desiro A."/>
            <person name="Na H."/>
            <person name="Kennedy M."/>
            <person name="Barry K."/>
            <person name="Grigoriev I.V."/>
            <person name="Miller A.N."/>
            <person name="O'Donnell K."/>
            <person name="Stajich J.E."/>
            <person name="Bonito G."/>
        </authorList>
    </citation>
    <scope>NUCLEOTIDE SEQUENCE</scope>
    <source>
        <strain evidence="2">MES-2147</strain>
    </source>
</reference>
<dbReference type="OrthoDB" id="9996127at2759"/>
<proteinExistence type="predicted"/>
<feature type="compositionally biased region" description="Basic and acidic residues" evidence="1">
    <location>
        <begin position="1851"/>
        <end position="1861"/>
    </location>
</feature>
<sequence>MPTTRHVSLVQKLRWHVSGNISPTAFAIGDVDGNGDNEFVIGNLVGDLFIFKNNHPEGQPWLTCKGLGTITAVTIGDIRNCGKNSIVVMSAEGLCHIFDVAGLDDDPGVRMFRAPAAGSRPGHGPSVYPSTPQHGLYQGSSHGHHGNGAHPFHPSIPATPSIRPVPDIHGHHHPYHGHHGYPHHGAPPIPPPPQNTSHGSTSSSVSGFHHLPNTPNNTPIHSHTGSIYSGIGARRGSEAFLGSATASITRTTAVLASLIGTPPVSASLSHGPGVLAAASTSVSIAGSALASAAASMYHSRSIGGNSVANSPTGTPLLKPQQPLNGVTPGPGSRDHALRRSQAGTARNSMFGKGQVRVIGGRRVLDKPNLTLPVPVNINRVYIADIDGDGLNEIVLARTDRILHSYSLQTSKAVSPTNVTNPNNQQLSLVKLLSRTSSISTLDNSGLFSPSDDKRDTVIHPSLSFVGRQYFSGSTPTVTGTAASQGNPDSQDNDNNCAMDSSTRLILVERKRWALDGQVHCLAVTKDINTGMPILLVAQPGLKFVMVDHNGNMSEPITQIQRCPKTTMNAIGPDTPTRSVGSGDVATDIICGAFALHDLENNTVKVHDLDSNHKIFGFSKLSFGQEYLERLAARGSSKDRKDYGRNNGRYADENTCDEGDNDGEDDDDMDRDGETRPHEQADSDVGGIGGYTKRANQKITRKPAASMLISEPFGSRFPKDDMFVGCSWSGITFFIDQDFNTVRYDFDARVCAFGAGQYAVTPGRNEPCLFYVDFEDNIYVYYNLYIQTEPPARFQDVVNADTSLICASQRISARDDTNCKDQGPWDSSTVPTSIETVQCNLDNTPVPNIQDNRHSTTSWWTEHGMKDFVHSSLYNVNRYEDEFQRLKRLADIELAKRAAFLDAEASKERTKLETVKSATVVSDNVEESLSTVDARLQQSQHSLSAERPEELDSNPKSRPGYFPNKVKAAQRGQFSGHDISTSLGSASSHYTRTQRDAAHQDDDDHPVSPLSPLSPVLASSPNSSTDYQEKRRSSLLIKDVLSHYEGKVTPPLKSPTSPSIHSSQPLKDYKNNSPQSSSRSSTTLTSIMKRISSGSRLSRSSASSGSSGGGSGSGSGSGSSQVTITQSHPLLGAQVSTKSKGLEAKVGKALQVNRLPTGSRTRTMGVTGRKRGGRSRLSQQQDREDDTEEEDEQAPSEDGTGEVDGDNLLELDQSSRKSAGEDVFQQGQDFEADLAGDDFYNRARGNEANEGEEDFTGVYTPSTISPIPSPGRLYGNQPGSVAEPSPSLDGSAFILAKGLLSPSARSMPGVSTSVTTIAGVMSKTSRQVEQGGNHGVSSMASSRGHVRQRSGHGLLDVGLSQQPSREATTSSGINSGPNSAGHSSVQDGRRSRAESVLSTGSDIGGVIVPDITLLASSFPMQSNIPLSASELPSHAASTQDSSESEDDINETSRSGHQDGNEESTEGQQQSVVACNPGARRPPRRSATLGSQDSSGHGAGSGSDTATAKSSNLRSKRSIKGVDLKLMPAPLSRSNQHHQHQKQQSVQPRPSGGLTGSHGSKDAPTSSSSHTSFTLSSRSSCSGGGGDFTTEGQRGGGEALSRIVGGKSSSTTSSATVSDFGSGPSSPLTSNIIAANAILSNPSSNSYKGFGVLSIPLASPSVSTASVQQHQYFVASHHHGPPHSGSSLYSVNRASIHEDDKMSIRSKTSTLRGTDDNHDISIVPAANTSSVGPDSIYGMSPASTSTENLVSDSLVRRLEELQQHDRELEEKQRQKDREKEKDKGKEKAKVTQVPRPSALSRANSGASVQSSVSHHRIPSYSPTSHGSTSGSGPPSGPVSGPASASGMGFGRQTLEDDRHDPAKRSRSRPGLGQGL</sequence>
<feature type="compositionally biased region" description="Basic and acidic residues" evidence="1">
    <location>
        <begin position="943"/>
        <end position="954"/>
    </location>
</feature>
<dbReference type="Proteomes" id="UP000749646">
    <property type="component" value="Unassembled WGS sequence"/>
</dbReference>
<dbReference type="PANTHER" id="PTHR16317:SF1">
    <property type="entry name" value="KICSTOR COMPLEX PROTEIN ITFG2"/>
    <property type="match status" value="1"/>
</dbReference>
<feature type="compositionally biased region" description="Basic and acidic residues" evidence="1">
    <location>
        <begin position="1761"/>
        <end position="1787"/>
    </location>
</feature>
<dbReference type="GO" id="GO:0032006">
    <property type="term" value="P:regulation of TOR signaling"/>
    <property type="evidence" value="ECO:0007669"/>
    <property type="project" value="TreeGrafter"/>
</dbReference>
<feature type="region of interest" description="Disordered" evidence="1">
    <location>
        <begin position="116"/>
        <end position="225"/>
    </location>
</feature>
<feature type="compositionally biased region" description="Gly residues" evidence="1">
    <location>
        <begin position="1580"/>
        <end position="1596"/>
    </location>
</feature>
<feature type="region of interest" description="Disordered" evidence="1">
    <location>
        <begin position="1146"/>
        <end position="1288"/>
    </location>
</feature>
<dbReference type="InterPro" id="IPR028994">
    <property type="entry name" value="Integrin_alpha_N"/>
</dbReference>
<feature type="compositionally biased region" description="Polar residues" evidence="1">
    <location>
        <begin position="1053"/>
        <end position="1064"/>
    </location>
</feature>
<dbReference type="Pfam" id="PF15907">
    <property type="entry name" value="Itfg2"/>
    <property type="match status" value="2"/>
</dbReference>
<feature type="compositionally biased region" description="Basic and acidic residues" evidence="1">
    <location>
        <begin position="671"/>
        <end position="680"/>
    </location>
</feature>
<feature type="compositionally biased region" description="Basic residues" evidence="1">
    <location>
        <begin position="170"/>
        <end position="182"/>
    </location>
</feature>
<dbReference type="GO" id="GO:0007229">
    <property type="term" value="P:integrin-mediated signaling pathway"/>
    <property type="evidence" value="ECO:0007669"/>
    <property type="project" value="UniProtKB-KW"/>
</dbReference>
<protein>
    <submittedName>
        <fullName evidence="2">Integrin alpha FG-GAP repeat-containing protein 2</fullName>
    </submittedName>
</protein>
<organism evidence="2 3">
    <name type="scientific">Modicella reniformis</name>
    <dbReference type="NCBI Taxonomy" id="1440133"/>
    <lineage>
        <taxon>Eukaryota</taxon>
        <taxon>Fungi</taxon>
        <taxon>Fungi incertae sedis</taxon>
        <taxon>Mucoromycota</taxon>
        <taxon>Mortierellomycotina</taxon>
        <taxon>Mortierellomycetes</taxon>
        <taxon>Mortierellales</taxon>
        <taxon>Mortierellaceae</taxon>
        <taxon>Modicella</taxon>
    </lineage>
</organism>
<feature type="compositionally biased region" description="Low complexity" evidence="1">
    <location>
        <begin position="1606"/>
        <end position="1616"/>
    </location>
</feature>
<feature type="compositionally biased region" description="Pro residues" evidence="1">
    <location>
        <begin position="185"/>
        <end position="194"/>
    </location>
</feature>
<feature type="region of interest" description="Disordered" evidence="1">
    <location>
        <begin position="1761"/>
        <end position="1873"/>
    </location>
</feature>
<feature type="compositionally biased region" description="Acidic residues" evidence="1">
    <location>
        <begin position="1182"/>
        <end position="1208"/>
    </location>
</feature>
<accession>A0A9P6ML41</accession>
<keyword evidence="2" id="KW-0401">Integrin</keyword>
<evidence type="ECO:0000256" key="1">
    <source>
        <dbReference type="SAM" id="MobiDB-lite"/>
    </source>
</evidence>
<feature type="compositionally biased region" description="Polar residues" evidence="1">
    <location>
        <begin position="1798"/>
        <end position="1810"/>
    </location>
</feature>
<feature type="compositionally biased region" description="Polar residues" evidence="1">
    <location>
        <begin position="213"/>
        <end position="225"/>
    </location>
</feature>
<comment type="caution">
    <text evidence="2">The sequence shown here is derived from an EMBL/GenBank/DDBJ whole genome shotgun (WGS) entry which is preliminary data.</text>
</comment>
<feature type="region of interest" description="Disordered" evidence="1">
    <location>
        <begin position="1046"/>
        <end position="1122"/>
    </location>
</feature>
<feature type="compositionally biased region" description="Basic and acidic residues" evidence="1">
    <location>
        <begin position="992"/>
        <end position="1005"/>
    </location>
</feature>
<dbReference type="EMBL" id="JAAAHW010000117">
    <property type="protein sequence ID" value="KAG0006445.1"/>
    <property type="molecule type" value="Genomic_DNA"/>
</dbReference>
<evidence type="ECO:0000313" key="2">
    <source>
        <dbReference type="EMBL" id="KAG0006445.1"/>
    </source>
</evidence>
<feature type="compositionally biased region" description="Low complexity" evidence="1">
    <location>
        <begin position="1563"/>
        <end position="1579"/>
    </location>
</feature>
<keyword evidence="3" id="KW-1185">Reference proteome</keyword>
<name>A0A9P6ML41_9FUNG</name>
<feature type="region of interest" description="Disordered" evidence="1">
    <location>
        <begin position="1320"/>
        <end position="1396"/>
    </location>
</feature>
<feature type="region of interest" description="Disordered" evidence="1">
    <location>
        <begin position="1428"/>
        <end position="1623"/>
    </location>
</feature>
<dbReference type="InterPro" id="IPR031793">
    <property type="entry name" value="KICSTOR_ITFG2"/>
</dbReference>
<feature type="compositionally biased region" description="Polar residues" evidence="1">
    <location>
        <begin position="1358"/>
        <end position="1385"/>
    </location>
</feature>
<feature type="compositionally biased region" description="Polar residues" evidence="1">
    <location>
        <begin position="1153"/>
        <end position="1163"/>
    </location>
</feature>
<feature type="region of interest" description="Disordered" evidence="1">
    <location>
        <begin position="475"/>
        <end position="496"/>
    </location>
</feature>
<feature type="region of interest" description="Disordered" evidence="1">
    <location>
        <begin position="1698"/>
        <end position="1747"/>
    </location>
</feature>
<evidence type="ECO:0000313" key="3">
    <source>
        <dbReference type="Proteomes" id="UP000749646"/>
    </source>
</evidence>
<feature type="compositionally biased region" description="Polar residues" evidence="1">
    <location>
        <begin position="977"/>
        <end position="990"/>
    </location>
</feature>
<dbReference type="PANTHER" id="PTHR16317">
    <property type="entry name" value="INTEGRIN ALPHA REPEAT DOMAIN-CONTAINING"/>
    <property type="match status" value="1"/>
</dbReference>
<gene>
    <name evidence="2" type="primary">ITFG2</name>
    <name evidence="2" type="ORF">BGZ65_007965</name>
</gene>
<feature type="region of interest" description="Disordered" evidence="1">
    <location>
        <begin position="934"/>
        <end position="1030"/>
    </location>
</feature>
<feature type="compositionally biased region" description="Low complexity" evidence="1">
    <location>
        <begin position="196"/>
        <end position="210"/>
    </location>
</feature>
<dbReference type="SUPFAM" id="SSF69318">
    <property type="entry name" value="Integrin alpha N-terminal domain"/>
    <property type="match status" value="1"/>
</dbReference>
<feature type="compositionally biased region" description="Basic and acidic residues" evidence="1">
    <location>
        <begin position="634"/>
        <end position="643"/>
    </location>
</feature>
<feature type="compositionally biased region" description="Low complexity" evidence="1">
    <location>
        <begin position="1816"/>
        <end position="1844"/>
    </location>
</feature>
<feature type="compositionally biased region" description="Low complexity" evidence="1">
    <location>
        <begin position="1006"/>
        <end position="1023"/>
    </location>
</feature>
<feature type="region of interest" description="Disordered" evidence="1">
    <location>
        <begin position="307"/>
        <end position="336"/>
    </location>
</feature>
<feature type="compositionally biased region" description="Low complexity" evidence="1">
    <location>
        <begin position="1488"/>
        <end position="1509"/>
    </location>
</feature>
<feature type="region of interest" description="Disordered" evidence="1">
    <location>
        <begin position="634"/>
        <end position="689"/>
    </location>
</feature>
<feature type="compositionally biased region" description="Gly residues" evidence="1">
    <location>
        <begin position="1105"/>
        <end position="1116"/>
    </location>
</feature>
<feature type="compositionally biased region" description="Low complexity" evidence="1">
    <location>
        <begin position="1072"/>
        <end position="1104"/>
    </location>
</feature>
<feature type="compositionally biased region" description="Polar residues" evidence="1">
    <location>
        <begin position="1320"/>
        <end position="1340"/>
    </location>
</feature>
<feature type="compositionally biased region" description="Acidic residues" evidence="1">
    <location>
        <begin position="653"/>
        <end position="670"/>
    </location>
</feature>